<keyword evidence="1" id="KW-1133">Transmembrane helix</keyword>
<protein>
    <submittedName>
        <fullName evidence="2">Uncharacterized protein</fullName>
    </submittedName>
</protein>
<feature type="transmembrane region" description="Helical" evidence="1">
    <location>
        <begin position="39"/>
        <end position="62"/>
    </location>
</feature>
<evidence type="ECO:0000313" key="3">
    <source>
        <dbReference type="Proteomes" id="UP001596220"/>
    </source>
</evidence>
<reference evidence="3" key="1">
    <citation type="journal article" date="2019" name="Int. J. Syst. Evol. Microbiol.">
        <title>The Global Catalogue of Microorganisms (GCM) 10K type strain sequencing project: providing services to taxonomists for standard genome sequencing and annotation.</title>
        <authorList>
            <consortium name="The Broad Institute Genomics Platform"/>
            <consortium name="The Broad Institute Genome Sequencing Center for Infectious Disease"/>
            <person name="Wu L."/>
            <person name="Ma J."/>
        </authorList>
    </citation>
    <scope>NUCLEOTIDE SEQUENCE [LARGE SCALE GENOMIC DNA]</scope>
    <source>
        <strain evidence="3">CGMCC 4.7246</strain>
    </source>
</reference>
<gene>
    <name evidence="2" type="ORF">ACFP3R_24470</name>
</gene>
<name>A0ABW1PA35_9PSEU</name>
<proteinExistence type="predicted"/>
<comment type="caution">
    <text evidence="2">The sequence shown here is derived from an EMBL/GenBank/DDBJ whole genome shotgun (WGS) entry which is preliminary data.</text>
</comment>
<organism evidence="2 3">
    <name type="scientific">Saccharothrix lopnurensis</name>
    <dbReference type="NCBI Taxonomy" id="1670621"/>
    <lineage>
        <taxon>Bacteria</taxon>
        <taxon>Bacillati</taxon>
        <taxon>Actinomycetota</taxon>
        <taxon>Actinomycetes</taxon>
        <taxon>Pseudonocardiales</taxon>
        <taxon>Pseudonocardiaceae</taxon>
        <taxon>Saccharothrix</taxon>
    </lineage>
</organism>
<keyword evidence="1" id="KW-0812">Transmembrane</keyword>
<accession>A0ABW1PA35</accession>
<dbReference type="EMBL" id="JBHSQO010000029">
    <property type="protein sequence ID" value="MFC6092439.1"/>
    <property type="molecule type" value="Genomic_DNA"/>
</dbReference>
<sequence>MTEPFDQIPMAPHRLDARGRHLVAEVAERSATGRRAVRWAVPGAVVLCALTGGVAVAAYVAARPATVREQVRCYTEADVGGHRGDAVGVTLEGRPADVADEAVSLCAELWGLGALTAGPASAQVAPQEHDPKAGPPVAKHAVPALVACVVSDGVAGVFPGGPDLCRRLGLPELRELDG</sequence>
<dbReference type="Proteomes" id="UP001596220">
    <property type="component" value="Unassembled WGS sequence"/>
</dbReference>
<dbReference type="RefSeq" id="WP_380638730.1">
    <property type="nucleotide sequence ID" value="NZ_JBHSQO010000029.1"/>
</dbReference>
<keyword evidence="1" id="KW-0472">Membrane</keyword>
<evidence type="ECO:0000256" key="1">
    <source>
        <dbReference type="SAM" id="Phobius"/>
    </source>
</evidence>
<evidence type="ECO:0000313" key="2">
    <source>
        <dbReference type="EMBL" id="MFC6092439.1"/>
    </source>
</evidence>
<keyword evidence="3" id="KW-1185">Reference proteome</keyword>